<dbReference type="SUPFAM" id="SSF55729">
    <property type="entry name" value="Acyl-CoA N-acyltransferases (Nat)"/>
    <property type="match status" value="1"/>
</dbReference>
<dbReference type="AlphaFoldDB" id="A0A5C8P4J1"/>
<dbReference type="OrthoDB" id="9783696at2"/>
<sequence>MYQAAPLSAFLSATCQEKHPPPALDPQFNCPRHAANDADGQSLAARSLLTASLLRDVSPSRLSIRVADTVGQRREASVLVSKMYGWRGYRTEGAETTARPEVRSARNDASPTGVTLIAFLGQRLVGTLTVGVDSPAGLACSELYPDEVARLRAEGARICEFTRLAVDGAEHSTQLLAMMFHVAFIYARQLRGGTDLLVEVNPRHAAFYRRMLDFSQLGPERVCSRVNAPAVLLGLKLEHAEQQIARFGGHDEIARGVRSLYPLGFRPEEIARIASRLGAAA</sequence>
<organism evidence="2 3">
    <name type="scientific">Zeimonas arvi</name>
    <dbReference type="NCBI Taxonomy" id="2498847"/>
    <lineage>
        <taxon>Bacteria</taxon>
        <taxon>Pseudomonadati</taxon>
        <taxon>Pseudomonadota</taxon>
        <taxon>Betaproteobacteria</taxon>
        <taxon>Burkholderiales</taxon>
        <taxon>Burkholderiaceae</taxon>
        <taxon>Zeimonas</taxon>
    </lineage>
</organism>
<evidence type="ECO:0000313" key="3">
    <source>
        <dbReference type="Proteomes" id="UP000321548"/>
    </source>
</evidence>
<evidence type="ECO:0000313" key="2">
    <source>
        <dbReference type="EMBL" id="TXL68399.1"/>
    </source>
</evidence>
<dbReference type="InterPro" id="IPR016181">
    <property type="entry name" value="Acyl_CoA_acyltransferase"/>
</dbReference>
<evidence type="ECO:0000259" key="1">
    <source>
        <dbReference type="Pfam" id="PF21926"/>
    </source>
</evidence>
<protein>
    <recommendedName>
        <fullName evidence="1">N-acyl amino acid synthase FeeM catalytic core domain-containing protein</fullName>
    </recommendedName>
</protein>
<accession>A0A5C8P4J1</accession>
<dbReference type="Pfam" id="PF21926">
    <property type="entry name" value="FeeM"/>
    <property type="match status" value="1"/>
</dbReference>
<feature type="domain" description="N-acyl amino acid synthase FeeM catalytic core" evidence="1">
    <location>
        <begin position="76"/>
        <end position="235"/>
    </location>
</feature>
<dbReference type="Gene3D" id="3.40.630.30">
    <property type="match status" value="1"/>
</dbReference>
<dbReference type="Proteomes" id="UP000321548">
    <property type="component" value="Unassembled WGS sequence"/>
</dbReference>
<proteinExistence type="predicted"/>
<dbReference type="EMBL" id="VDUY01000001">
    <property type="protein sequence ID" value="TXL68399.1"/>
    <property type="molecule type" value="Genomic_DNA"/>
</dbReference>
<dbReference type="InterPro" id="IPR054597">
    <property type="entry name" value="FeeM_cat"/>
</dbReference>
<reference evidence="2 3" key="1">
    <citation type="submission" date="2019-06" db="EMBL/GenBank/DDBJ databases">
        <title>Quisquiliibacterium sp. nov., isolated from a maize field.</title>
        <authorList>
            <person name="Lin S.-Y."/>
            <person name="Tsai C.-F."/>
            <person name="Young C.-C."/>
        </authorList>
    </citation>
    <scope>NUCLEOTIDE SEQUENCE [LARGE SCALE GENOMIC DNA]</scope>
    <source>
        <strain evidence="2 3">CC-CFT501</strain>
    </source>
</reference>
<name>A0A5C8P4J1_9BURK</name>
<keyword evidence="3" id="KW-1185">Reference proteome</keyword>
<comment type="caution">
    <text evidence="2">The sequence shown here is derived from an EMBL/GenBank/DDBJ whole genome shotgun (WGS) entry which is preliminary data.</text>
</comment>
<dbReference type="RefSeq" id="WP_147702540.1">
    <property type="nucleotide sequence ID" value="NZ_VDUY01000001.1"/>
</dbReference>
<gene>
    <name evidence="2" type="ORF">FHP08_01555</name>
</gene>